<name>A0ABY5ZGJ2_9ACTN</name>
<dbReference type="Proteomes" id="UP001058271">
    <property type="component" value="Chromosome"/>
</dbReference>
<dbReference type="SUPFAM" id="SSF47413">
    <property type="entry name" value="lambda repressor-like DNA-binding domains"/>
    <property type="match status" value="1"/>
</dbReference>
<dbReference type="CDD" id="cd00093">
    <property type="entry name" value="HTH_XRE"/>
    <property type="match status" value="1"/>
</dbReference>
<proteinExistence type="predicted"/>
<sequence length="277" mass="30009">MATSLRVLKDRKGRSFEALARRLGVSKSALHRYTAGDAVPAQFSIIELWARECDATDQEIAELRRLWQISADRRPVHNDAGPDAAFDPGQAVTVIEPDAPVDERSAAGTAPPAVRRVRSRAVLWLVPAVLLVAATAVTSSTAERPLIDSPGTSGAPAALSGACVARAGVRHVDARRAGHVWRSDYLCPNRQEAALYAEPDSDQKVAVMDTTRSWFVCWTSAVPKLGGAPLVWYYTRGDRSEPGADEWDGWGFVARADVMLDVHPSPVMPECWFAAAP</sequence>
<dbReference type="Pfam" id="PF13560">
    <property type="entry name" value="HTH_31"/>
    <property type="match status" value="1"/>
</dbReference>
<dbReference type="SMART" id="SM00530">
    <property type="entry name" value="HTH_XRE"/>
    <property type="match status" value="1"/>
</dbReference>
<dbReference type="InterPro" id="IPR001387">
    <property type="entry name" value="Cro/C1-type_HTH"/>
</dbReference>
<dbReference type="PROSITE" id="PS50943">
    <property type="entry name" value="HTH_CROC1"/>
    <property type="match status" value="1"/>
</dbReference>
<protein>
    <submittedName>
        <fullName evidence="2">Helix-turn-helix domain-containing protein</fullName>
    </submittedName>
</protein>
<keyword evidence="3" id="KW-1185">Reference proteome</keyword>
<dbReference type="InterPro" id="IPR010982">
    <property type="entry name" value="Lambda_DNA-bd_dom_sf"/>
</dbReference>
<gene>
    <name evidence="2" type="ORF">Drose_14800</name>
</gene>
<evidence type="ECO:0000313" key="3">
    <source>
        <dbReference type="Proteomes" id="UP001058271"/>
    </source>
</evidence>
<evidence type="ECO:0000259" key="1">
    <source>
        <dbReference type="PROSITE" id="PS50943"/>
    </source>
</evidence>
<evidence type="ECO:0000313" key="2">
    <source>
        <dbReference type="EMBL" id="UWZ39389.1"/>
    </source>
</evidence>
<accession>A0ABY5ZGJ2</accession>
<feature type="domain" description="HTH cro/C1-type" evidence="1">
    <location>
        <begin position="5"/>
        <end position="63"/>
    </location>
</feature>
<organism evidence="2 3">
    <name type="scientific">Dactylosporangium roseum</name>
    <dbReference type="NCBI Taxonomy" id="47989"/>
    <lineage>
        <taxon>Bacteria</taxon>
        <taxon>Bacillati</taxon>
        <taxon>Actinomycetota</taxon>
        <taxon>Actinomycetes</taxon>
        <taxon>Micromonosporales</taxon>
        <taxon>Micromonosporaceae</taxon>
        <taxon>Dactylosporangium</taxon>
    </lineage>
</organism>
<dbReference type="EMBL" id="CP073721">
    <property type="protein sequence ID" value="UWZ39389.1"/>
    <property type="molecule type" value="Genomic_DNA"/>
</dbReference>
<reference evidence="2" key="1">
    <citation type="submission" date="2021-04" db="EMBL/GenBank/DDBJ databases">
        <title>Biosynthetic gene clusters of Dactylosporangioum roseum.</title>
        <authorList>
            <person name="Hartkoorn R.C."/>
            <person name="Beaudoing E."/>
            <person name="Hot D."/>
            <person name="Moureu S."/>
        </authorList>
    </citation>
    <scope>NUCLEOTIDE SEQUENCE</scope>
    <source>
        <strain evidence="2">NRRL B-16295</strain>
    </source>
</reference>